<keyword evidence="1" id="KW-0472">Membrane</keyword>
<feature type="transmembrane region" description="Helical" evidence="1">
    <location>
        <begin position="63"/>
        <end position="81"/>
    </location>
</feature>
<evidence type="ECO:0000256" key="1">
    <source>
        <dbReference type="SAM" id="Phobius"/>
    </source>
</evidence>
<feature type="transmembrane region" description="Helical" evidence="1">
    <location>
        <begin position="325"/>
        <end position="347"/>
    </location>
</feature>
<evidence type="ECO:0000313" key="3">
    <source>
        <dbReference type="Proteomes" id="UP000177268"/>
    </source>
</evidence>
<dbReference type="Proteomes" id="UP000177268">
    <property type="component" value="Unassembled WGS sequence"/>
</dbReference>
<dbReference type="Pfam" id="PF26314">
    <property type="entry name" value="MptA_B_family"/>
    <property type="match status" value="1"/>
</dbReference>
<keyword evidence="1" id="KW-0812">Transmembrane</keyword>
<feature type="transmembrane region" description="Helical" evidence="1">
    <location>
        <begin position="359"/>
        <end position="379"/>
    </location>
</feature>
<dbReference type="AlphaFoldDB" id="A0A1F5ZIM0"/>
<evidence type="ECO:0000313" key="2">
    <source>
        <dbReference type="EMBL" id="OGG12175.1"/>
    </source>
</evidence>
<feature type="transmembrane region" description="Helical" evidence="1">
    <location>
        <begin position="237"/>
        <end position="252"/>
    </location>
</feature>
<dbReference type="EMBL" id="MFIZ01000002">
    <property type="protein sequence ID" value="OGG12175.1"/>
    <property type="molecule type" value="Genomic_DNA"/>
</dbReference>
<gene>
    <name evidence="2" type="ORF">A2Z00_05870</name>
</gene>
<sequence length="391" mass="45261">MKAFLRYPYQLLVIFYIVIGIALFLFSFTQVDLSLTLSKASVFQTFQKTFQHIGFYQRPLATVWYLFILVLSYLTYIYAIYSGRKKLVTEKQVWRLVGIVVVLLVLSYPAFSYDMFNYMFTAKTVLVYHKNPYDVTPLQFAGVEPWLSFMHWTHLPSAYTPLWILLTLSTYIFSFGYFLLLLWNIKVMVAAFYILAIWCIGKIGEKIDPASKVLGMIIFAFNPLVIIETLVSGHNDIAMMALALGAFYLFLIRHRLLSYMFLALSVAMKLMTIFLYPVALLGWNPLFAVIAMVIGLILVIFQREVLSWYFLWIIPFIALVPQRKYIVWLATAFSLGLLLRYAPYLYLGHWNDPVPTIKTWVTTAPILFVILLIGVKEILTHRVRASRNSSP</sequence>
<keyword evidence="1" id="KW-1133">Transmembrane helix</keyword>
<dbReference type="STRING" id="1798370.A2Z00_05870"/>
<feature type="transmembrane region" description="Helical" evidence="1">
    <location>
        <begin position="7"/>
        <end position="28"/>
    </location>
</feature>
<comment type="caution">
    <text evidence="2">The sequence shown here is derived from an EMBL/GenBank/DDBJ whole genome shotgun (WGS) entry which is preliminary data.</text>
</comment>
<evidence type="ECO:0008006" key="4">
    <source>
        <dbReference type="Google" id="ProtNLM"/>
    </source>
</evidence>
<proteinExistence type="predicted"/>
<feature type="transmembrane region" description="Helical" evidence="1">
    <location>
        <begin position="213"/>
        <end position="231"/>
    </location>
</feature>
<accession>A0A1F5ZIM0</accession>
<organism evidence="2 3">
    <name type="scientific">Candidatus Gottesmanbacteria bacterium RBG_13_45_10</name>
    <dbReference type="NCBI Taxonomy" id="1798370"/>
    <lineage>
        <taxon>Bacteria</taxon>
        <taxon>Candidatus Gottesmaniibacteriota</taxon>
    </lineage>
</organism>
<feature type="transmembrane region" description="Helical" evidence="1">
    <location>
        <begin position="93"/>
        <end position="111"/>
    </location>
</feature>
<feature type="transmembrane region" description="Helical" evidence="1">
    <location>
        <begin position="259"/>
        <end position="280"/>
    </location>
</feature>
<name>A0A1F5ZIM0_9BACT</name>
<feature type="transmembrane region" description="Helical" evidence="1">
    <location>
        <begin position="286"/>
        <end position="313"/>
    </location>
</feature>
<reference evidence="2 3" key="1">
    <citation type="journal article" date="2016" name="Nat. Commun.">
        <title>Thousands of microbial genomes shed light on interconnected biogeochemical processes in an aquifer system.</title>
        <authorList>
            <person name="Anantharaman K."/>
            <person name="Brown C.T."/>
            <person name="Hug L.A."/>
            <person name="Sharon I."/>
            <person name="Castelle C.J."/>
            <person name="Probst A.J."/>
            <person name="Thomas B.C."/>
            <person name="Singh A."/>
            <person name="Wilkins M.J."/>
            <person name="Karaoz U."/>
            <person name="Brodie E.L."/>
            <person name="Williams K.H."/>
            <person name="Hubbard S.S."/>
            <person name="Banfield J.F."/>
        </authorList>
    </citation>
    <scope>NUCLEOTIDE SEQUENCE [LARGE SCALE GENOMIC DNA]</scope>
</reference>
<protein>
    <recommendedName>
        <fullName evidence="4">DUF2029 domain-containing protein</fullName>
    </recommendedName>
</protein>